<organism evidence="1 2">
    <name type="scientific">Fluctibacter halophilus</name>
    <dbReference type="NCBI Taxonomy" id="226011"/>
    <lineage>
        <taxon>Bacteria</taxon>
        <taxon>Pseudomonadati</taxon>
        <taxon>Pseudomonadota</taxon>
        <taxon>Gammaproteobacteria</taxon>
        <taxon>Alteromonadales</taxon>
        <taxon>Alteromonadaceae</taxon>
        <taxon>Fluctibacter</taxon>
    </lineage>
</organism>
<protein>
    <recommendedName>
        <fullName evidence="3">Phytanoyl-CoA dioxygenase (PhyH)</fullName>
    </recommendedName>
</protein>
<dbReference type="RefSeq" id="WP_229157031.1">
    <property type="nucleotide sequence ID" value="NZ_JAJEWP010000001.1"/>
</dbReference>
<sequence>MFDRQAFEWFVGTLKYRNYGFSSRHWTSDVEDYTRRLNADGIVKIPAQHMQMLTDIQQHFFSPQGRSEEATDACYHVDESERAKNMGRVFSAYVYASSRFVFPLVSDPLMLDIIWKYLGRRPLLRNLPVIQHSHALPQSSHDIQQHFHCDSGLHQISCIYLLSDLTEQMTHTEYALASNRARKPVSHYYDRYSIDESSLQSQFEMGTITGKAGDLFIFDAGNGYHRAKLIPHTDRRIIHLNFTAGSHMVKPHFHVDPALSELIADQNMAQYRQSFQHLAAGSK</sequence>
<evidence type="ECO:0008006" key="3">
    <source>
        <dbReference type="Google" id="ProtNLM"/>
    </source>
</evidence>
<proteinExistence type="predicted"/>
<name>A0ABS8G5H9_9ALTE</name>
<dbReference type="SUPFAM" id="SSF51197">
    <property type="entry name" value="Clavaminate synthase-like"/>
    <property type="match status" value="1"/>
</dbReference>
<evidence type="ECO:0000313" key="1">
    <source>
        <dbReference type="EMBL" id="MCC2615120.1"/>
    </source>
</evidence>
<reference evidence="1 2" key="1">
    <citation type="submission" date="2021-10" db="EMBL/GenBank/DDBJ databases">
        <title>Draft genome of Aestuariibacter halophilus JC2043.</title>
        <authorList>
            <person name="Emsley S.A."/>
            <person name="Pfannmuller K.M."/>
            <person name="Ushijima B."/>
            <person name="Saw J.H."/>
            <person name="Videau P."/>
        </authorList>
    </citation>
    <scope>NUCLEOTIDE SEQUENCE [LARGE SCALE GENOMIC DNA]</scope>
    <source>
        <strain evidence="1 2">JC2043</strain>
    </source>
</reference>
<comment type="caution">
    <text evidence="1">The sequence shown here is derived from an EMBL/GenBank/DDBJ whole genome shotgun (WGS) entry which is preliminary data.</text>
</comment>
<accession>A0ABS8G5H9</accession>
<gene>
    <name evidence="1" type="ORF">LJ739_02540</name>
</gene>
<dbReference type="EMBL" id="JAJEWP010000001">
    <property type="protein sequence ID" value="MCC2615120.1"/>
    <property type="molecule type" value="Genomic_DNA"/>
</dbReference>
<keyword evidence="2" id="KW-1185">Reference proteome</keyword>
<dbReference type="Proteomes" id="UP001520878">
    <property type="component" value="Unassembled WGS sequence"/>
</dbReference>
<evidence type="ECO:0000313" key="2">
    <source>
        <dbReference type="Proteomes" id="UP001520878"/>
    </source>
</evidence>
<dbReference type="Gene3D" id="2.60.120.620">
    <property type="entry name" value="q2cbj1_9rhob like domain"/>
    <property type="match status" value="1"/>
</dbReference>